<evidence type="ECO:0000313" key="2">
    <source>
        <dbReference type="Proteomes" id="UP000298787"/>
    </source>
</evidence>
<organism evidence="1 2">
    <name type="scientific">Collichthys lucidus</name>
    <name type="common">Big head croaker</name>
    <name type="synonym">Sciaena lucida</name>
    <dbReference type="NCBI Taxonomy" id="240159"/>
    <lineage>
        <taxon>Eukaryota</taxon>
        <taxon>Metazoa</taxon>
        <taxon>Chordata</taxon>
        <taxon>Craniata</taxon>
        <taxon>Vertebrata</taxon>
        <taxon>Euteleostomi</taxon>
        <taxon>Actinopterygii</taxon>
        <taxon>Neopterygii</taxon>
        <taxon>Teleostei</taxon>
        <taxon>Neoteleostei</taxon>
        <taxon>Acanthomorphata</taxon>
        <taxon>Eupercaria</taxon>
        <taxon>Sciaenidae</taxon>
        <taxon>Collichthys</taxon>
    </lineage>
</organism>
<dbReference type="Proteomes" id="UP000298787">
    <property type="component" value="Chromosome 8"/>
</dbReference>
<evidence type="ECO:0000313" key="1">
    <source>
        <dbReference type="EMBL" id="TKS74646.1"/>
    </source>
</evidence>
<sequence length="81" mass="9192">MVLKEIPSKASSEGKPLLTVTTKKRVKYTIATEFQILQPKDESWQIIMMSQNTQLTELLYAGPWEYTQQFIAALNTASAQL</sequence>
<dbReference type="AlphaFoldDB" id="A0A4U5UIN8"/>
<accession>A0A4U5UIN8</accession>
<protein>
    <submittedName>
        <fullName evidence="1">Uncharacterized protein</fullName>
    </submittedName>
</protein>
<dbReference type="EMBL" id="CM014085">
    <property type="protein sequence ID" value="TKS74646.1"/>
    <property type="molecule type" value="Genomic_DNA"/>
</dbReference>
<reference evidence="1 2" key="1">
    <citation type="submission" date="2019-01" db="EMBL/GenBank/DDBJ databases">
        <title>Genome Assembly of Collichthys lucidus.</title>
        <authorList>
            <person name="Cai M."/>
            <person name="Xiao S."/>
        </authorList>
    </citation>
    <scope>NUCLEOTIDE SEQUENCE [LARGE SCALE GENOMIC DNA]</scope>
    <source>
        <strain evidence="1">JT15FE1705JMU</strain>
        <tissue evidence="1">Muscle</tissue>
    </source>
</reference>
<gene>
    <name evidence="1" type="ORF">D9C73_008729</name>
</gene>
<keyword evidence="2" id="KW-1185">Reference proteome</keyword>
<proteinExistence type="predicted"/>
<name>A0A4U5UIN8_COLLU</name>